<feature type="domain" description="HTH cro/C1-type" evidence="1">
    <location>
        <begin position="52"/>
        <end position="95"/>
    </location>
</feature>
<dbReference type="EMBL" id="JACHWZ010000020">
    <property type="protein sequence ID" value="MBB3062824.1"/>
    <property type="molecule type" value="Genomic_DNA"/>
</dbReference>
<dbReference type="PROSITE" id="PS50943">
    <property type="entry name" value="HTH_CROC1"/>
    <property type="match status" value="1"/>
</dbReference>
<dbReference type="Gene3D" id="1.10.260.40">
    <property type="entry name" value="lambda repressor-like DNA-binding domains"/>
    <property type="match status" value="1"/>
</dbReference>
<dbReference type="GO" id="GO:0003677">
    <property type="term" value="F:DNA binding"/>
    <property type="evidence" value="ECO:0007669"/>
    <property type="project" value="InterPro"/>
</dbReference>
<proteinExistence type="predicted"/>
<dbReference type="InterPro" id="IPR014057">
    <property type="entry name" value="HI1420"/>
</dbReference>
<dbReference type="InterPro" id="IPR001387">
    <property type="entry name" value="Cro/C1-type_HTH"/>
</dbReference>
<dbReference type="SUPFAM" id="SSF47413">
    <property type="entry name" value="lambda repressor-like DNA-binding domains"/>
    <property type="match status" value="1"/>
</dbReference>
<evidence type="ECO:0000313" key="3">
    <source>
        <dbReference type="Proteomes" id="UP000535937"/>
    </source>
</evidence>
<dbReference type="RefSeq" id="WP_183462450.1">
    <property type="nucleotide sequence ID" value="NZ_JACHWZ010000020.1"/>
</dbReference>
<dbReference type="PANTHER" id="PTHR40275:SF1">
    <property type="entry name" value="SSL7038 PROTEIN"/>
    <property type="match status" value="1"/>
</dbReference>
<dbReference type="Proteomes" id="UP000535937">
    <property type="component" value="Unassembled WGS sequence"/>
</dbReference>
<dbReference type="NCBIfam" id="TIGR02684">
    <property type="entry name" value="dnstrm_HI1420"/>
    <property type="match status" value="1"/>
</dbReference>
<evidence type="ECO:0000259" key="1">
    <source>
        <dbReference type="PROSITE" id="PS50943"/>
    </source>
</evidence>
<sequence>MDKLQKSVPYDPATELKTPEDIAAYLDAAMEDEDEQVLLMALRHAATAIGGMSELSRRTGLSRETLYRTLSSSGNPKFSTLRAILKAFGLTISVHAA</sequence>
<reference evidence="2 3" key="1">
    <citation type="submission" date="2020-08" db="EMBL/GenBank/DDBJ databases">
        <title>Genomic Encyclopedia of Type Strains, Phase III (KMG-III): the genomes of soil and plant-associated and newly described type strains.</title>
        <authorList>
            <person name="Whitman W."/>
        </authorList>
    </citation>
    <scope>NUCLEOTIDE SEQUENCE [LARGE SCALE GENOMIC DNA]</scope>
    <source>
        <strain evidence="2 3">CECT 8799</strain>
    </source>
</reference>
<dbReference type="Pfam" id="PF21716">
    <property type="entry name" value="dnstrm_HI1420"/>
    <property type="match status" value="1"/>
</dbReference>
<keyword evidence="3" id="KW-1185">Reference proteome</keyword>
<dbReference type="AlphaFoldDB" id="A0A7W4WEK6"/>
<comment type="caution">
    <text evidence="2">The sequence shown here is derived from an EMBL/GenBank/DDBJ whole genome shotgun (WGS) entry which is preliminary data.</text>
</comment>
<gene>
    <name evidence="2" type="ORF">FHS09_003673</name>
</gene>
<dbReference type="PANTHER" id="PTHR40275">
    <property type="entry name" value="SSL7038 PROTEIN"/>
    <property type="match status" value="1"/>
</dbReference>
<dbReference type="CDD" id="cd00093">
    <property type="entry name" value="HTH_XRE"/>
    <property type="match status" value="1"/>
</dbReference>
<dbReference type="InterPro" id="IPR010982">
    <property type="entry name" value="Lambda_DNA-bd_dom_sf"/>
</dbReference>
<name>A0A7W4WEK6_9GAMM</name>
<accession>A0A7W4WEK6</accession>
<organism evidence="2 3">
    <name type="scientific">Microbulbifer rhizosphaerae</name>
    <dbReference type="NCBI Taxonomy" id="1562603"/>
    <lineage>
        <taxon>Bacteria</taxon>
        <taxon>Pseudomonadati</taxon>
        <taxon>Pseudomonadota</taxon>
        <taxon>Gammaproteobacteria</taxon>
        <taxon>Cellvibrionales</taxon>
        <taxon>Microbulbiferaceae</taxon>
        <taxon>Microbulbifer</taxon>
    </lineage>
</organism>
<protein>
    <submittedName>
        <fullName evidence="2">Putative addiction module antidote protein</fullName>
    </submittedName>
</protein>
<evidence type="ECO:0000313" key="2">
    <source>
        <dbReference type="EMBL" id="MBB3062824.1"/>
    </source>
</evidence>